<dbReference type="Proteomes" id="UP000568022">
    <property type="component" value="Unassembled WGS sequence"/>
</dbReference>
<feature type="region of interest" description="Disordered" evidence="1">
    <location>
        <begin position="1"/>
        <end position="21"/>
    </location>
</feature>
<gene>
    <name evidence="2" type="ORF">FHS32_001919</name>
</gene>
<keyword evidence="3" id="KW-1185">Reference proteome</keyword>
<dbReference type="SUPFAM" id="SSF56801">
    <property type="entry name" value="Acetyl-CoA synthetase-like"/>
    <property type="match status" value="1"/>
</dbReference>
<dbReference type="InterPro" id="IPR042099">
    <property type="entry name" value="ANL_N_sf"/>
</dbReference>
<dbReference type="Gene3D" id="3.40.50.12780">
    <property type="entry name" value="N-terminal domain of ligase-like"/>
    <property type="match status" value="1"/>
</dbReference>
<organism evidence="2 3">
    <name type="scientific">Streptomyces griseoloalbus</name>
    <dbReference type="NCBI Taxonomy" id="67303"/>
    <lineage>
        <taxon>Bacteria</taxon>
        <taxon>Bacillati</taxon>
        <taxon>Actinomycetota</taxon>
        <taxon>Actinomycetes</taxon>
        <taxon>Kitasatosporales</taxon>
        <taxon>Streptomycetaceae</taxon>
        <taxon>Streptomyces</taxon>
    </lineage>
</organism>
<dbReference type="EMBL" id="JACHJE010000004">
    <property type="protein sequence ID" value="MBB5125187.1"/>
    <property type="molecule type" value="Genomic_DNA"/>
</dbReference>
<name>A0A7W8BLM5_9ACTN</name>
<dbReference type="AlphaFoldDB" id="A0A7W8BLM5"/>
<proteinExistence type="predicted"/>
<sequence>MTTTAPGTRQGGVPAPPRGGFTPDAATAYAVMRERVPELTVDLDAWTRRMMRWHFSPETGSPFWVSRRDALGFDPLRDVDGFAALRLFGLFDKTGLRTARARDLIPRGYRDRPFRVFETGGTTGTPCRIVNVTRLAHDVEMYRTMLEARGVRGGDVLAMTPMGPHAYGHFVEGLADSWRGAVHCIDFDPRWVKTALRAGGEAGEYTEHLIAQTLPLLSAERPELLFTTSRLLVELAMRLPRPLHTYGVRAVCTGGTSCTPAEAAFLREEHLTGVQWIDTYGNTLVGHALQADLGPGTTVPGVTAPGQDTSADAGYGEKVTHTYHVPPPFAVLTVVDPQDPWRQVAVGERGRVRATTLLQDLFIPNLLERDSAVRTGPHPWFPWDGVAAVRPYDGDAAEEEATEGVY</sequence>
<protein>
    <submittedName>
        <fullName evidence="2">Uncharacterized protein</fullName>
    </submittedName>
</protein>
<evidence type="ECO:0000313" key="2">
    <source>
        <dbReference type="EMBL" id="MBB5125187.1"/>
    </source>
</evidence>
<accession>A0A7W8BLM5</accession>
<evidence type="ECO:0000256" key="1">
    <source>
        <dbReference type="SAM" id="MobiDB-lite"/>
    </source>
</evidence>
<comment type="caution">
    <text evidence="2">The sequence shown here is derived from an EMBL/GenBank/DDBJ whole genome shotgun (WGS) entry which is preliminary data.</text>
</comment>
<evidence type="ECO:0000313" key="3">
    <source>
        <dbReference type="Proteomes" id="UP000568022"/>
    </source>
</evidence>
<reference evidence="2 3" key="1">
    <citation type="submission" date="2020-08" db="EMBL/GenBank/DDBJ databases">
        <title>Genomic Encyclopedia of Type Strains, Phase III (KMG-III): the genomes of soil and plant-associated and newly described type strains.</title>
        <authorList>
            <person name="Whitman W."/>
        </authorList>
    </citation>
    <scope>NUCLEOTIDE SEQUENCE [LARGE SCALE GENOMIC DNA]</scope>
    <source>
        <strain evidence="2 3">CECT 3226</strain>
    </source>
</reference>